<reference evidence="2" key="1">
    <citation type="journal article" date="2019" name="Int. J. Syst. Evol. Microbiol.">
        <title>The Global Catalogue of Microorganisms (GCM) 10K type strain sequencing project: providing services to taxonomists for standard genome sequencing and annotation.</title>
        <authorList>
            <consortium name="The Broad Institute Genomics Platform"/>
            <consortium name="The Broad Institute Genome Sequencing Center for Infectious Disease"/>
            <person name="Wu L."/>
            <person name="Ma J."/>
        </authorList>
    </citation>
    <scope>NUCLEOTIDE SEQUENCE [LARGE SCALE GENOMIC DNA]</scope>
    <source>
        <strain evidence="2">JCM 7356</strain>
    </source>
</reference>
<name>A0ABP5QMT1_9ACTN</name>
<dbReference type="RefSeq" id="WP_344636085.1">
    <property type="nucleotide sequence ID" value="NZ_BAAATR010000007.1"/>
</dbReference>
<keyword evidence="2" id="KW-1185">Reference proteome</keyword>
<organism evidence="1 2">
    <name type="scientific">Kitasatospora cystarginea</name>
    <dbReference type="NCBI Taxonomy" id="58350"/>
    <lineage>
        <taxon>Bacteria</taxon>
        <taxon>Bacillati</taxon>
        <taxon>Actinomycetota</taxon>
        <taxon>Actinomycetes</taxon>
        <taxon>Kitasatosporales</taxon>
        <taxon>Streptomycetaceae</taxon>
        <taxon>Kitasatospora</taxon>
    </lineage>
</organism>
<dbReference type="EMBL" id="BAAATR010000007">
    <property type="protein sequence ID" value="GAA2240006.1"/>
    <property type="molecule type" value="Genomic_DNA"/>
</dbReference>
<evidence type="ECO:0000313" key="1">
    <source>
        <dbReference type="EMBL" id="GAA2240006.1"/>
    </source>
</evidence>
<sequence>MTEIQHLTKVYSDRAYVHTTTVRHQGSTVAFAMDEQRRIVYTVLDLSQHDEARGEADAECWSENPLPLRFPAELARVGYAVAGAVRMPAVKRGGRVEAEPEERLDEDELDPFLSSTARLGAATPFHVVSDGTHLYVLRQSVRADDPDAVFRLSDGTGSSADPARARSRWSTPLCSATASCWPAAS</sequence>
<accession>A0ABP5QMT1</accession>
<protein>
    <submittedName>
        <fullName evidence="1">Uncharacterized protein</fullName>
    </submittedName>
</protein>
<proteinExistence type="predicted"/>
<dbReference type="Proteomes" id="UP001500305">
    <property type="component" value="Unassembled WGS sequence"/>
</dbReference>
<gene>
    <name evidence="1" type="ORF">GCM10010430_21780</name>
</gene>
<evidence type="ECO:0000313" key="2">
    <source>
        <dbReference type="Proteomes" id="UP001500305"/>
    </source>
</evidence>
<comment type="caution">
    <text evidence="1">The sequence shown here is derived from an EMBL/GenBank/DDBJ whole genome shotgun (WGS) entry which is preliminary data.</text>
</comment>